<comment type="similarity">
    <text evidence="2">Belongs to the DODA-type extradiol aromatic ring-opening dioxygenase family.</text>
</comment>
<reference evidence="7" key="1">
    <citation type="journal article" date="2014" name="Int. J. Syst. Evol. Microbiol.">
        <title>Complete genome sequence of Corynebacterium casei LMG S-19264T (=DSM 44701T), isolated from a smear-ripened cheese.</title>
        <authorList>
            <consortium name="US DOE Joint Genome Institute (JGI-PGF)"/>
            <person name="Walter F."/>
            <person name="Albersmeier A."/>
            <person name="Kalinowski J."/>
            <person name="Ruckert C."/>
        </authorList>
    </citation>
    <scope>NUCLEOTIDE SEQUENCE</scope>
    <source>
        <strain evidence="7">KCTC 32296</strain>
    </source>
</reference>
<dbReference type="Proteomes" id="UP000662572">
    <property type="component" value="Unassembled WGS sequence"/>
</dbReference>
<keyword evidence="7" id="KW-0223">Dioxygenase</keyword>
<dbReference type="GO" id="GO:0008270">
    <property type="term" value="F:zinc ion binding"/>
    <property type="evidence" value="ECO:0007669"/>
    <property type="project" value="InterPro"/>
</dbReference>
<comment type="cofactor">
    <cofactor evidence="1">
        <name>Zn(2+)</name>
        <dbReference type="ChEBI" id="CHEBI:29105"/>
    </cofactor>
</comment>
<dbReference type="CDD" id="cd07363">
    <property type="entry name" value="45_DOPA_Dioxygenase"/>
    <property type="match status" value="1"/>
</dbReference>
<dbReference type="AlphaFoldDB" id="A0A918UYJ6"/>
<evidence type="ECO:0000256" key="5">
    <source>
        <dbReference type="ARBA" id="ARBA00023002"/>
    </source>
</evidence>
<dbReference type="GO" id="GO:0016702">
    <property type="term" value="F:oxidoreductase activity, acting on single donors with incorporation of molecular oxygen, incorporation of two atoms of oxygen"/>
    <property type="evidence" value="ECO:0007669"/>
    <property type="project" value="UniProtKB-ARBA"/>
</dbReference>
<dbReference type="GO" id="GO:0008198">
    <property type="term" value="F:ferrous iron binding"/>
    <property type="evidence" value="ECO:0007669"/>
    <property type="project" value="InterPro"/>
</dbReference>
<evidence type="ECO:0000256" key="2">
    <source>
        <dbReference type="ARBA" id="ARBA00007581"/>
    </source>
</evidence>
<dbReference type="InterPro" id="IPR004183">
    <property type="entry name" value="Xdiol_dOase_suB"/>
</dbReference>
<accession>A0A918UYJ6</accession>
<keyword evidence="5" id="KW-0560">Oxidoreductase</keyword>
<keyword evidence="8" id="KW-1185">Reference proteome</keyword>
<keyword evidence="3" id="KW-0479">Metal-binding</keyword>
<dbReference type="EMBL" id="BMZB01000007">
    <property type="protein sequence ID" value="GGZ44635.1"/>
    <property type="molecule type" value="Genomic_DNA"/>
</dbReference>
<dbReference type="SUPFAM" id="SSF53213">
    <property type="entry name" value="LigB-like"/>
    <property type="match status" value="1"/>
</dbReference>
<gene>
    <name evidence="7" type="ORF">GCM10011273_34270</name>
</gene>
<dbReference type="InterPro" id="IPR014436">
    <property type="entry name" value="Extradiol_dOase_DODA"/>
</dbReference>
<dbReference type="Pfam" id="PF02900">
    <property type="entry name" value="LigB"/>
    <property type="match status" value="1"/>
</dbReference>
<reference evidence="7" key="2">
    <citation type="submission" date="2020-09" db="EMBL/GenBank/DDBJ databases">
        <authorList>
            <person name="Sun Q."/>
            <person name="Kim S."/>
        </authorList>
    </citation>
    <scope>NUCLEOTIDE SEQUENCE</scope>
    <source>
        <strain evidence="7">KCTC 32296</strain>
    </source>
</reference>
<dbReference type="PIRSF" id="PIRSF006157">
    <property type="entry name" value="Doxgns_DODA"/>
    <property type="match status" value="1"/>
</dbReference>
<evidence type="ECO:0000259" key="6">
    <source>
        <dbReference type="Pfam" id="PF02900"/>
    </source>
</evidence>
<evidence type="ECO:0000256" key="3">
    <source>
        <dbReference type="ARBA" id="ARBA00022723"/>
    </source>
</evidence>
<evidence type="ECO:0000313" key="7">
    <source>
        <dbReference type="EMBL" id="GGZ44635.1"/>
    </source>
</evidence>
<name>A0A918UYJ6_9CAUL</name>
<proteinExistence type="inferred from homology"/>
<dbReference type="RefSeq" id="WP_189488899.1">
    <property type="nucleotide sequence ID" value="NZ_BMZB01000007.1"/>
</dbReference>
<sequence>MPDSASPTPAATQPTLFIPHGGGPCFFMDWSLMGEPANTWDKTAEWLKNLASTLPERPKAIVVISGHWEESVFTVATSAAPEMIYDYYGFPKHTYELQYPAPGSAALANRIVELLTGAGIAAKTDATRGFDHGVFIPFLLAFPDASIPVVPLSLKKNLDPAEHLAAGKALKALRDEGVLIVGSGMSYHNMHAFRTPSATAPSKAFDDYLTSSLSQEEKAVRMDALSQWSQGPAARNAHPREEHLLPLMIAAGAGDDDKGERIFSDVVMQATVSAFRFG</sequence>
<dbReference type="PANTHER" id="PTHR30096">
    <property type="entry name" value="4,5-DOPA DIOXYGENASE EXTRADIOL-LIKE PROTEIN"/>
    <property type="match status" value="1"/>
</dbReference>
<evidence type="ECO:0000256" key="1">
    <source>
        <dbReference type="ARBA" id="ARBA00001947"/>
    </source>
</evidence>
<feature type="domain" description="Extradiol ring-cleavage dioxygenase class III enzyme subunit B" evidence="6">
    <location>
        <begin position="16"/>
        <end position="263"/>
    </location>
</feature>
<protein>
    <submittedName>
        <fullName evidence="7">Dioxygenase</fullName>
    </submittedName>
</protein>
<dbReference type="Gene3D" id="3.40.830.10">
    <property type="entry name" value="LigB-like"/>
    <property type="match status" value="1"/>
</dbReference>
<organism evidence="7 8">
    <name type="scientific">Asticcacaulis endophyticus</name>
    <dbReference type="NCBI Taxonomy" id="1395890"/>
    <lineage>
        <taxon>Bacteria</taxon>
        <taxon>Pseudomonadati</taxon>
        <taxon>Pseudomonadota</taxon>
        <taxon>Alphaproteobacteria</taxon>
        <taxon>Caulobacterales</taxon>
        <taxon>Caulobacteraceae</taxon>
        <taxon>Asticcacaulis</taxon>
    </lineage>
</organism>
<dbReference type="PANTHER" id="PTHR30096:SF0">
    <property type="entry name" value="4,5-DOPA DIOXYGENASE EXTRADIOL-LIKE PROTEIN"/>
    <property type="match status" value="1"/>
</dbReference>
<comment type="caution">
    <text evidence="7">The sequence shown here is derived from an EMBL/GenBank/DDBJ whole genome shotgun (WGS) entry which is preliminary data.</text>
</comment>
<keyword evidence="4" id="KW-0862">Zinc</keyword>
<evidence type="ECO:0000313" key="8">
    <source>
        <dbReference type="Proteomes" id="UP000662572"/>
    </source>
</evidence>
<evidence type="ECO:0000256" key="4">
    <source>
        <dbReference type="ARBA" id="ARBA00022833"/>
    </source>
</evidence>